<dbReference type="InterPro" id="IPR017853">
    <property type="entry name" value="GH"/>
</dbReference>
<dbReference type="PROSITE" id="PS00512">
    <property type="entry name" value="ALPHA_GALACTOSIDASE"/>
    <property type="match status" value="1"/>
</dbReference>
<dbReference type="GO" id="GO:0016052">
    <property type="term" value="P:carbohydrate catabolic process"/>
    <property type="evidence" value="ECO:0007669"/>
    <property type="project" value="InterPro"/>
</dbReference>
<dbReference type="GO" id="GO:0004557">
    <property type="term" value="F:alpha-galactosidase activity"/>
    <property type="evidence" value="ECO:0007669"/>
    <property type="project" value="UniProtKB-UniRule"/>
</dbReference>
<dbReference type="EC" id="3.2.1.22" evidence="2 5"/>
<evidence type="ECO:0000256" key="3">
    <source>
        <dbReference type="ARBA" id="ARBA00022801"/>
    </source>
</evidence>
<dbReference type="Gene3D" id="2.70.98.60">
    <property type="entry name" value="alpha-galactosidase from lactobacil brevis"/>
    <property type="match status" value="1"/>
</dbReference>
<comment type="catalytic activity">
    <reaction evidence="1 5">
        <text>Hydrolysis of terminal, non-reducing alpha-D-galactose residues in alpha-D-galactosides, including galactose oligosaccharides, galactomannans and galactolipids.</text>
        <dbReference type="EC" id="3.2.1.22"/>
    </reaction>
</comment>
<dbReference type="Proteomes" id="UP000199548">
    <property type="component" value="Unassembled WGS sequence"/>
</dbReference>
<feature type="active site" description="Proton donor" evidence="6">
    <location>
        <position position="526"/>
    </location>
</feature>
<comment type="similarity">
    <text evidence="5">Belongs to the glycosyl hydrolase.</text>
</comment>
<evidence type="ECO:0000256" key="4">
    <source>
        <dbReference type="ARBA" id="ARBA00023295"/>
    </source>
</evidence>
<dbReference type="Gene3D" id="3.20.20.70">
    <property type="entry name" value="Aldolase class I"/>
    <property type="match status" value="1"/>
</dbReference>
<feature type="binding site" evidence="7">
    <location>
        <begin position="460"/>
        <end position="464"/>
    </location>
    <ligand>
        <name>substrate</name>
    </ligand>
</feature>
<reference evidence="10 11" key="1">
    <citation type="submission" date="2016-10" db="EMBL/GenBank/DDBJ databases">
        <authorList>
            <person name="de Groot N.N."/>
        </authorList>
    </citation>
    <scope>NUCLEOTIDE SEQUENCE [LARGE SCALE GENOMIC DNA]</scope>
    <source>
        <strain evidence="10 11">LMG 23650</strain>
    </source>
</reference>
<dbReference type="Pfam" id="PF16875">
    <property type="entry name" value="Glyco_hydro_36N"/>
    <property type="match status" value="1"/>
</dbReference>
<gene>
    <name evidence="10" type="ORF">SAMN05192543_101180</name>
</gene>
<dbReference type="PRINTS" id="PR00743">
    <property type="entry name" value="GLHYDRLASE36"/>
</dbReference>
<proteinExistence type="inferred from homology"/>
<dbReference type="SUPFAM" id="SSF51445">
    <property type="entry name" value="(Trans)glycosidases"/>
    <property type="match status" value="1"/>
</dbReference>
<accession>A0A1I3D9F1</accession>
<dbReference type="InterPro" id="IPR031704">
    <property type="entry name" value="Glyco_hydro_36_N"/>
</dbReference>
<dbReference type="PIRSF" id="PIRSF005536">
    <property type="entry name" value="Agal"/>
    <property type="match status" value="1"/>
</dbReference>
<evidence type="ECO:0000259" key="9">
    <source>
        <dbReference type="Pfam" id="PF16875"/>
    </source>
</evidence>
<evidence type="ECO:0000259" key="8">
    <source>
        <dbReference type="Pfam" id="PF16874"/>
    </source>
</evidence>
<evidence type="ECO:0000256" key="5">
    <source>
        <dbReference type="PIRNR" id="PIRNR005536"/>
    </source>
</evidence>
<dbReference type="AlphaFoldDB" id="A0A1I3D9F1"/>
<protein>
    <recommendedName>
        <fullName evidence="2 5">Alpha-galactosidase</fullName>
        <ecNumber evidence="2 5">3.2.1.22</ecNumber>
    </recommendedName>
</protein>
<dbReference type="Pfam" id="PF02065">
    <property type="entry name" value="Melibiase"/>
    <property type="match status" value="1"/>
</dbReference>
<feature type="domain" description="Glycosyl hydrolase family 36 C-terminal" evidence="8">
    <location>
        <begin position="627"/>
        <end position="711"/>
    </location>
</feature>
<keyword evidence="4 5" id="KW-0326">Glycosidase</keyword>
<evidence type="ECO:0000313" key="10">
    <source>
        <dbReference type="EMBL" id="SFH83286.1"/>
    </source>
</evidence>
<feature type="binding site" evidence="7">
    <location>
        <position position="427"/>
    </location>
    <ligand>
        <name>substrate</name>
    </ligand>
</feature>
<dbReference type="OrthoDB" id="9758822at2"/>
<feature type="active site" description="Nucleophile" evidence="6">
    <location>
        <position position="462"/>
    </location>
</feature>
<dbReference type="RefSeq" id="WP_091006432.1">
    <property type="nucleotide sequence ID" value="NZ_CP041743.1"/>
</dbReference>
<dbReference type="EMBL" id="FOQU01000001">
    <property type="protein sequence ID" value="SFH83286.1"/>
    <property type="molecule type" value="Genomic_DNA"/>
</dbReference>
<keyword evidence="11" id="KW-1185">Reference proteome</keyword>
<evidence type="ECO:0000256" key="1">
    <source>
        <dbReference type="ARBA" id="ARBA00001255"/>
    </source>
</evidence>
<dbReference type="Gene3D" id="2.60.40.1180">
    <property type="entry name" value="Golgi alpha-mannosidase II"/>
    <property type="match status" value="1"/>
</dbReference>
<feature type="binding site" evidence="7">
    <location>
        <position position="183"/>
    </location>
    <ligand>
        <name>substrate</name>
    </ligand>
</feature>
<dbReference type="InterPro" id="IPR013780">
    <property type="entry name" value="Glyco_hydro_b"/>
</dbReference>
<feature type="domain" description="Glycosyl hydrolase family 36 N-terminal" evidence="9">
    <location>
        <begin position="24"/>
        <end position="267"/>
    </location>
</feature>
<dbReference type="InterPro" id="IPR031705">
    <property type="entry name" value="Glyco_hydro_36_C"/>
</dbReference>
<dbReference type="FunFam" id="3.20.20.70:FF:000118">
    <property type="entry name" value="Alpha-galactosidase"/>
    <property type="match status" value="1"/>
</dbReference>
<dbReference type="Pfam" id="PF16874">
    <property type="entry name" value="Glyco_hydro_36C"/>
    <property type="match status" value="1"/>
</dbReference>
<dbReference type="PANTHER" id="PTHR43053">
    <property type="entry name" value="GLYCOSIDASE FAMILY 31"/>
    <property type="match status" value="1"/>
</dbReference>
<evidence type="ECO:0000256" key="7">
    <source>
        <dbReference type="PIRSR" id="PIRSR005536-2"/>
    </source>
</evidence>
<feature type="binding site" evidence="7">
    <location>
        <begin position="350"/>
        <end position="351"/>
    </location>
    <ligand>
        <name>substrate</name>
    </ligand>
</feature>
<dbReference type="InterPro" id="IPR002252">
    <property type="entry name" value="Glyco_hydro_36"/>
</dbReference>
<organism evidence="10 11">
    <name type="scientific">Paraburkholderia megapolitana</name>
    <dbReference type="NCBI Taxonomy" id="420953"/>
    <lineage>
        <taxon>Bacteria</taxon>
        <taxon>Pseudomonadati</taxon>
        <taxon>Pseudomonadota</taxon>
        <taxon>Betaproteobacteria</taxon>
        <taxon>Burkholderiales</taxon>
        <taxon>Burkholderiaceae</taxon>
        <taxon>Paraburkholderia</taxon>
    </lineage>
</organism>
<dbReference type="InterPro" id="IPR038417">
    <property type="entry name" value="Alpga-gal_N_sf"/>
</dbReference>
<dbReference type="InterPro" id="IPR050985">
    <property type="entry name" value="Alpha-glycosidase_related"/>
</dbReference>
<dbReference type="PANTHER" id="PTHR43053:SF3">
    <property type="entry name" value="ALPHA-GALACTOSIDASE C-RELATED"/>
    <property type="match status" value="1"/>
</dbReference>
<dbReference type="InterPro" id="IPR013785">
    <property type="entry name" value="Aldolase_TIM"/>
</dbReference>
<dbReference type="InterPro" id="IPR000111">
    <property type="entry name" value="Glyco_hydro_27/36_CS"/>
</dbReference>
<name>A0A1I3D9F1_9BURK</name>
<evidence type="ECO:0000256" key="2">
    <source>
        <dbReference type="ARBA" id="ARBA00012755"/>
    </source>
</evidence>
<feature type="binding site" evidence="7">
    <location>
        <position position="504"/>
    </location>
    <ligand>
        <name>substrate</name>
    </ligand>
</feature>
<evidence type="ECO:0000313" key="11">
    <source>
        <dbReference type="Proteomes" id="UP000199548"/>
    </source>
</evidence>
<feature type="binding site" evidence="7">
    <location>
        <position position="526"/>
    </location>
    <ligand>
        <name>substrate</name>
    </ligand>
</feature>
<keyword evidence="3 5" id="KW-0378">Hydrolase</keyword>
<dbReference type="STRING" id="420953.SAMN05192543_101180"/>
<dbReference type="CDD" id="cd14791">
    <property type="entry name" value="GH36"/>
    <property type="match status" value="1"/>
</dbReference>
<evidence type="ECO:0000256" key="6">
    <source>
        <dbReference type="PIRSR" id="PIRSR005536-1"/>
    </source>
</evidence>
<sequence>MHATRLIHLTGDAISLVLEPNGALPVWRHFGAKLGASADPLATPLVDALADAWPAAAARPLPPTILANDPPLTLLPIHGLGWFNQPALAGSRPASGGDLDWVQDFREDDLNWDEHALRIALSDDVAGLGLTLSYTLDPTSGVVSAWAEIENRADTPFRLDWLAAACVPLAPGMDQVLGFSGRWTLEFQENREPLGIATWRRDNRRGRTSHDSFPGVIVGSTLADDDGPVLGAHLGWSGNHTMLIEPLADGRRQLQIGEWLAPGEVVLEKGARYRTPTAYLSFSTQGLNGLSAGFHRFVREHVLAWPGGTMTARPVHLNTWEAVYCEHDPEDLKSLASAAAQLGVERFVLDDGWFHRRDNDRAALGDWWPDARKYPQGLAPLVDHVRGLGMQFGLWVEPEMVNPDSDLYRGHPDWAMQLEGRPLITGRNQLVLDLANPAVANYLFATLSVLLREYPIAYLKWDMNRDLASAGHRGRAAYRRQTEAYYRLLARLRDHFPALEIESCASGGGRADFGALQHTHRIWTSDSNDALTRIGIQRGFTRFFPPEIMGAHIGPADSHTTGRRHSMAFRAAVALPGHLGLEMDVRLLDADERAELTRWIALFKEWRGVAHSGTLRQGDIEPSLAWVQIVARDLGAALVTVYRRFESANRYIAPLLVRGLDAERRYRVKILHMPVAPHFAKPSGLLAALADEGVVLSGATLRDLGLPVPPLPPESAVVFSCVAVDD</sequence>